<feature type="domain" description="Thiaminase-2/PQQC" evidence="1">
    <location>
        <begin position="348"/>
        <end position="571"/>
    </location>
</feature>
<evidence type="ECO:0000259" key="2">
    <source>
        <dbReference type="Pfam" id="PF08543"/>
    </source>
</evidence>
<evidence type="ECO:0000313" key="4">
    <source>
        <dbReference type="Proteomes" id="UP000092555"/>
    </source>
</evidence>
<dbReference type="Pfam" id="PF03070">
    <property type="entry name" value="TENA_THI-4"/>
    <property type="match status" value="1"/>
</dbReference>
<organism evidence="3 4">
    <name type="scientific">Metschnikowia bicuspidata var. bicuspidata NRRL YB-4993</name>
    <dbReference type="NCBI Taxonomy" id="869754"/>
    <lineage>
        <taxon>Eukaryota</taxon>
        <taxon>Fungi</taxon>
        <taxon>Dikarya</taxon>
        <taxon>Ascomycota</taxon>
        <taxon>Saccharomycotina</taxon>
        <taxon>Pichiomycetes</taxon>
        <taxon>Metschnikowiaceae</taxon>
        <taxon>Metschnikowia</taxon>
    </lineage>
</organism>
<dbReference type="PANTHER" id="PTHR20858">
    <property type="entry name" value="PHOSPHOMETHYLPYRIMIDINE KINASE"/>
    <property type="match status" value="1"/>
</dbReference>
<protein>
    <recommendedName>
        <fullName evidence="5">Phosphomethylpyrimidine kinase</fullName>
    </recommendedName>
</protein>
<keyword evidence="4" id="KW-1185">Reference proteome</keyword>
<dbReference type="STRING" id="869754.A0A1A0HHD1"/>
<dbReference type="SUPFAM" id="SSF48613">
    <property type="entry name" value="Heme oxygenase-like"/>
    <property type="match status" value="1"/>
</dbReference>
<evidence type="ECO:0008006" key="5">
    <source>
        <dbReference type="Google" id="ProtNLM"/>
    </source>
</evidence>
<name>A0A1A0HHD1_9ASCO</name>
<dbReference type="AlphaFoldDB" id="A0A1A0HHD1"/>
<evidence type="ECO:0000313" key="3">
    <source>
        <dbReference type="EMBL" id="OBA23248.1"/>
    </source>
</evidence>
<dbReference type="InterPro" id="IPR004305">
    <property type="entry name" value="Thiaminase-2/PQQC"/>
</dbReference>
<dbReference type="GeneID" id="30026703"/>
<dbReference type="GO" id="GO:0009228">
    <property type="term" value="P:thiamine biosynthetic process"/>
    <property type="evidence" value="ECO:0007669"/>
    <property type="project" value="InterPro"/>
</dbReference>
<gene>
    <name evidence="3" type="ORF">METBIDRAFT_102756</name>
</gene>
<sequence>MTAQNVVTLSPPRDAKRVINAVLTIAGSDSSGGAGIEADIKTITAHKTYALTCITALTAQNTTGVKAVAETSKEHLRQILKANFEDFVDGYDGPHPLKVVKTGMLTSSAAEVLSEHLPYLHDNNVRLVVDPVIVATSGQVLAENDTMQLVLRDIIPSSLLCTPNSDEAKFLWKAVEGQLVDEHSFDTVDSFVAFAIALQKKLHCENLLVKGGHVPFCDGKRQLGKSALSLLDEENMEICDILYESKTDTVTVFKSSYIQTNNSHGTGCTLASAISANLANGKTLAQAVALSIHYIHKGMVTVEGKLGHCNGPLDHAVEPPSTFLGVSNGEAWDVSAEHGTFFNYFKSHPLVREGWERYTKHPFLELVATNSLPFDDFLYFLKQDFYYLVNYARVHGYAASVAPDCEQIEAQTRIIASIMTEIERHKDKLSKKYNIDYNNADLDAELRPGPACVAYCDYLTKIARDQDFAAIKVAVAPCLHGYAEAGLHGLEIRKHFDGQLNQLDSQEQSDIYSAWLDDYASDWYRAAHDEGIRVLDSLFLGQTLSEHRKEELCTMFRDVVELEVAFWDEVVDRSKQK</sequence>
<dbReference type="InterPro" id="IPR029056">
    <property type="entry name" value="Ribokinase-like"/>
</dbReference>
<dbReference type="Gene3D" id="1.20.910.10">
    <property type="entry name" value="Heme oxygenase-like"/>
    <property type="match status" value="1"/>
</dbReference>
<dbReference type="RefSeq" id="XP_018713729.1">
    <property type="nucleotide sequence ID" value="XM_018853727.1"/>
</dbReference>
<feature type="domain" description="Pyridoxamine kinase/Phosphomethylpyrimidine kinase" evidence="2">
    <location>
        <begin position="29"/>
        <end position="313"/>
    </location>
</feature>
<dbReference type="Gene3D" id="3.40.1190.20">
    <property type="match status" value="1"/>
</dbReference>
<dbReference type="PANTHER" id="PTHR20858:SF17">
    <property type="entry name" value="HYDROXYMETHYLPYRIMIDINE_PHOSPHOMETHYLPYRIMIDINE KINASE THI20-RELATED"/>
    <property type="match status" value="1"/>
</dbReference>
<reference evidence="3 4" key="1">
    <citation type="submission" date="2016-05" db="EMBL/GenBank/DDBJ databases">
        <title>Comparative genomics of biotechnologically important yeasts.</title>
        <authorList>
            <consortium name="DOE Joint Genome Institute"/>
            <person name="Riley R."/>
            <person name="Haridas S."/>
            <person name="Wolfe K.H."/>
            <person name="Lopes M.R."/>
            <person name="Hittinger C.T."/>
            <person name="Goker M."/>
            <person name="Salamov A."/>
            <person name="Wisecaver J."/>
            <person name="Long T.M."/>
            <person name="Aerts A.L."/>
            <person name="Barry K."/>
            <person name="Choi C."/>
            <person name="Clum A."/>
            <person name="Coughlan A.Y."/>
            <person name="Deshpande S."/>
            <person name="Douglass A.P."/>
            <person name="Hanson S.J."/>
            <person name="Klenk H.-P."/>
            <person name="LaButti K."/>
            <person name="Lapidus A."/>
            <person name="Lindquist E."/>
            <person name="Lipzen A."/>
            <person name="Meier-kolthoff J.P."/>
            <person name="Ohm R.A."/>
            <person name="Otillar R.P."/>
            <person name="Pangilinan J."/>
            <person name="Peng Y."/>
            <person name="Rokas A."/>
            <person name="Rosa C.A."/>
            <person name="Scheuner C."/>
            <person name="Sibirny A.A."/>
            <person name="Slot J.C."/>
            <person name="Stielow J.B."/>
            <person name="Sun H."/>
            <person name="Kurtzman C.P."/>
            <person name="Blackwell M."/>
            <person name="Grigoriev I.V."/>
            <person name="Jeffries T.W."/>
        </authorList>
    </citation>
    <scope>NUCLEOTIDE SEQUENCE [LARGE SCALE GENOMIC DNA]</scope>
    <source>
        <strain evidence="3 4">NRRL YB-4993</strain>
    </source>
</reference>
<proteinExistence type="predicted"/>
<dbReference type="InterPro" id="IPR016084">
    <property type="entry name" value="Haem_Oase-like_multi-hlx"/>
</dbReference>
<dbReference type="InterPro" id="IPR004399">
    <property type="entry name" value="HMP/HMP-P_kinase_dom"/>
</dbReference>
<dbReference type="GO" id="GO:0005829">
    <property type="term" value="C:cytosol"/>
    <property type="evidence" value="ECO:0007669"/>
    <property type="project" value="TreeGrafter"/>
</dbReference>
<dbReference type="SUPFAM" id="SSF53613">
    <property type="entry name" value="Ribokinase-like"/>
    <property type="match status" value="1"/>
</dbReference>
<dbReference type="GO" id="GO:0008902">
    <property type="term" value="F:hydroxymethylpyrimidine kinase activity"/>
    <property type="evidence" value="ECO:0007669"/>
    <property type="project" value="TreeGrafter"/>
</dbReference>
<evidence type="ECO:0000259" key="1">
    <source>
        <dbReference type="Pfam" id="PF03070"/>
    </source>
</evidence>
<dbReference type="Proteomes" id="UP000092555">
    <property type="component" value="Unassembled WGS sequence"/>
</dbReference>
<dbReference type="InterPro" id="IPR013749">
    <property type="entry name" value="PM/HMP-P_kinase-1"/>
</dbReference>
<dbReference type="CDD" id="cd01169">
    <property type="entry name" value="HMPP_kinase"/>
    <property type="match status" value="1"/>
</dbReference>
<dbReference type="Pfam" id="PF08543">
    <property type="entry name" value="Phos_pyr_kin"/>
    <property type="match status" value="1"/>
</dbReference>
<comment type="caution">
    <text evidence="3">The sequence shown here is derived from an EMBL/GenBank/DDBJ whole genome shotgun (WGS) entry which is preliminary data.</text>
</comment>
<accession>A0A1A0HHD1</accession>
<dbReference type="OrthoDB" id="10028886at2759"/>
<dbReference type="EMBL" id="LXTC01000001">
    <property type="protein sequence ID" value="OBA23248.1"/>
    <property type="molecule type" value="Genomic_DNA"/>
</dbReference>
<dbReference type="CDD" id="cd19367">
    <property type="entry name" value="TenA_C_ScTHI20-like"/>
    <property type="match status" value="1"/>
</dbReference>
<dbReference type="GO" id="GO:0008972">
    <property type="term" value="F:phosphomethylpyrimidine kinase activity"/>
    <property type="evidence" value="ECO:0007669"/>
    <property type="project" value="InterPro"/>
</dbReference>